<evidence type="ECO:0000313" key="9">
    <source>
        <dbReference type="Proteomes" id="UP000275408"/>
    </source>
</evidence>
<dbReference type="FunFam" id="1.25.40.10:FF:000876">
    <property type="entry name" value="crooked neck-like protein 1"/>
    <property type="match status" value="1"/>
</dbReference>
<feature type="non-terminal residue" evidence="8">
    <location>
        <position position="1"/>
    </location>
</feature>
<comment type="similarity">
    <text evidence="2">Belongs to the crooked-neck family.</text>
</comment>
<dbReference type="GO" id="GO:0000245">
    <property type="term" value="P:spliceosomal complex assembly"/>
    <property type="evidence" value="ECO:0007669"/>
    <property type="project" value="TreeGrafter"/>
</dbReference>
<dbReference type="OrthoDB" id="8959619at2759"/>
<feature type="non-terminal residue" evidence="8">
    <location>
        <position position="128"/>
    </location>
</feature>
<dbReference type="Pfam" id="PF23241">
    <property type="entry name" value="HAT_PRP39_C"/>
    <property type="match status" value="1"/>
</dbReference>
<feature type="region of interest" description="Disordered" evidence="7">
    <location>
        <begin position="101"/>
        <end position="128"/>
    </location>
</feature>
<evidence type="ECO:0000256" key="4">
    <source>
        <dbReference type="ARBA" id="ARBA00022737"/>
    </source>
</evidence>
<name>A0A3M6UGN7_POCDA</name>
<keyword evidence="9" id="KW-1185">Reference proteome</keyword>
<keyword evidence="4" id="KW-0677">Repeat</keyword>
<gene>
    <name evidence="8" type="ORF">pdam_00011340</name>
</gene>
<dbReference type="AlphaFoldDB" id="A0A3M6UGN7"/>
<evidence type="ECO:0000256" key="1">
    <source>
        <dbReference type="ARBA" id="ARBA00004123"/>
    </source>
</evidence>
<protein>
    <recommendedName>
        <fullName evidence="10">Suppressor of forked domain-containing protein</fullName>
    </recommendedName>
</protein>
<organism evidence="8 9">
    <name type="scientific">Pocillopora damicornis</name>
    <name type="common">Cauliflower coral</name>
    <name type="synonym">Millepora damicornis</name>
    <dbReference type="NCBI Taxonomy" id="46731"/>
    <lineage>
        <taxon>Eukaryota</taxon>
        <taxon>Metazoa</taxon>
        <taxon>Cnidaria</taxon>
        <taxon>Anthozoa</taxon>
        <taxon>Hexacorallia</taxon>
        <taxon>Scleractinia</taxon>
        <taxon>Astrocoeniina</taxon>
        <taxon>Pocilloporidae</taxon>
        <taxon>Pocillopora</taxon>
    </lineage>
</organism>
<dbReference type="InterPro" id="IPR045075">
    <property type="entry name" value="Syf1-like"/>
</dbReference>
<evidence type="ECO:0000256" key="6">
    <source>
        <dbReference type="ARBA" id="ARBA00023242"/>
    </source>
</evidence>
<dbReference type="InterPro" id="IPR011990">
    <property type="entry name" value="TPR-like_helical_dom_sf"/>
</dbReference>
<evidence type="ECO:0000256" key="7">
    <source>
        <dbReference type="SAM" id="MobiDB-lite"/>
    </source>
</evidence>
<evidence type="ECO:0008006" key="10">
    <source>
        <dbReference type="Google" id="ProtNLM"/>
    </source>
</evidence>
<accession>A0A3M6UGN7</accession>
<feature type="compositionally biased region" description="Basic residues" evidence="7">
    <location>
        <begin position="109"/>
        <end position="122"/>
    </location>
</feature>
<reference evidence="8 9" key="1">
    <citation type="journal article" date="2018" name="Sci. Rep.">
        <title>Comparative analysis of the Pocillopora damicornis genome highlights role of immune system in coral evolution.</title>
        <authorList>
            <person name="Cunning R."/>
            <person name="Bay R.A."/>
            <person name="Gillette P."/>
            <person name="Baker A.C."/>
            <person name="Traylor-Knowles N."/>
        </authorList>
    </citation>
    <scope>NUCLEOTIDE SEQUENCE [LARGE SCALE GENOMIC DNA]</scope>
    <source>
        <strain evidence="8">RSMAS</strain>
        <tissue evidence="8">Whole animal</tissue>
    </source>
</reference>
<evidence type="ECO:0000313" key="8">
    <source>
        <dbReference type="EMBL" id="RMX52841.1"/>
    </source>
</evidence>
<dbReference type="InterPro" id="IPR003107">
    <property type="entry name" value="HAT"/>
</dbReference>
<comment type="caution">
    <text evidence="8">The sequence shown here is derived from an EMBL/GenBank/DDBJ whole genome shotgun (WGS) entry which is preliminary data.</text>
</comment>
<dbReference type="EMBL" id="RCHS01001562">
    <property type="protein sequence ID" value="RMX52841.1"/>
    <property type="molecule type" value="Genomic_DNA"/>
</dbReference>
<evidence type="ECO:0000256" key="5">
    <source>
        <dbReference type="ARBA" id="ARBA00023187"/>
    </source>
</evidence>
<dbReference type="GO" id="GO:0000974">
    <property type="term" value="C:Prp19 complex"/>
    <property type="evidence" value="ECO:0007669"/>
    <property type="project" value="TreeGrafter"/>
</dbReference>
<dbReference type="GO" id="GO:0071014">
    <property type="term" value="C:post-mRNA release spliceosomal complex"/>
    <property type="evidence" value="ECO:0007669"/>
    <property type="project" value="TreeGrafter"/>
</dbReference>
<proteinExistence type="inferred from homology"/>
<keyword evidence="5" id="KW-0508">mRNA splicing</keyword>
<dbReference type="Gene3D" id="1.25.40.10">
    <property type="entry name" value="Tetratricopeptide repeat domain"/>
    <property type="match status" value="1"/>
</dbReference>
<keyword evidence="6" id="KW-0539">Nucleus</keyword>
<dbReference type="STRING" id="46731.A0A3M6UGN7"/>
<comment type="subcellular location">
    <subcellularLocation>
        <location evidence="1">Nucleus</location>
    </subcellularLocation>
</comment>
<dbReference type="PANTHER" id="PTHR11246">
    <property type="entry name" value="PRE-MRNA SPLICING FACTOR"/>
    <property type="match status" value="1"/>
</dbReference>
<keyword evidence="3" id="KW-0507">mRNA processing</keyword>
<evidence type="ECO:0000256" key="3">
    <source>
        <dbReference type="ARBA" id="ARBA00022664"/>
    </source>
</evidence>
<dbReference type="PANTHER" id="PTHR11246:SF3">
    <property type="entry name" value="CROOKED NECK-LIKE PROTEIN 1"/>
    <property type="match status" value="1"/>
</dbReference>
<evidence type="ECO:0000256" key="2">
    <source>
        <dbReference type="ARBA" id="ARBA00008644"/>
    </source>
</evidence>
<dbReference type="Proteomes" id="UP000275408">
    <property type="component" value="Unassembled WGS sequence"/>
</dbReference>
<dbReference type="SUPFAM" id="SSF48452">
    <property type="entry name" value="TPR-like"/>
    <property type="match status" value="1"/>
</dbReference>
<dbReference type="SMART" id="SM00386">
    <property type="entry name" value="HAT"/>
    <property type="match status" value="1"/>
</dbReference>
<dbReference type="GO" id="GO:0071007">
    <property type="term" value="C:U2-type catalytic step 2 spliceosome"/>
    <property type="evidence" value="ECO:0007669"/>
    <property type="project" value="TreeGrafter"/>
</dbReference>
<dbReference type="InterPro" id="IPR059164">
    <property type="entry name" value="HAT_PRP39_C"/>
</dbReference>
<dbReference type="GO" id="GO:0071011">
    <property type="term" value="C:precatalytic spliceosome"/>
    <property type="evidence" value="ECO:0007669"/>
    <property type="project" value="TreeGrafter"/>
</dbReference>
<sequence length="128" mass="15296">QANNCSFFCSQVLWKAYIDFEINLEEYDKTRDLYERLLKRTQHVKVWISFAQFEASTATDESIIQARTVYERASKSLRNAEGKEERVMVLEAWKEFEDEYGDESSQEKIKKKMPRRVKKRRKVQTDDG</sequence>